<dbReference type="PANTHER" id="PTHR12326:SF12">
    <property type="entry name" value="PLECKSTRIN HOMOLOGY AND RUN DOMAIN CONTAINING M1"/>
    <property type="match status" value="1"/>
</dbReference>
<proteinExistence type="predicted"/>
<name>A0A5J4NHM7_9TREM</name>
<gene>
    <name evidence="6" type="ORF">DEA37_0001534</name>
</gene>
<keyword evidence="4" id="KW-0862">Zinc</keyword>
<protein>
    <recommendedName>
        <fullName evidence="5">Rubicon Homology domain-containing protein</fullName>
    </recommendedName>
</protein>
<evidence type="ECO:0000256" key="4">
    <source>
        <dbReference type="ARBA" id="ARBA00022833"/>
    </source>
</evidence>
<accession>A0A5J4NHM7</accession>
<dbReference type="GO" id="GO:0008270">
    <property type="term" value="F:zinc ion binding"/>
    <property type="evidence" value="ECO:0007669"/>
    <property type="project" value="UniProtKB-KW"/>
</dbReference>
<dbReference type="EMBL" id="QNGE01002812">
    <property type="protein sequence ID" value="KAA3674944.1"/>
    <property type="molecule type" value="Genomic_DNA"/>
</dbReference>
<keyword evidence="2" id="KW-0677">Repeat</keyword>
<dbReference type="SMART" id="SM01175">
    <property type="entry name" value="DUF4206"/>
    <property type="match status" value="1"/>
</dbReference>
<reference evidence="6 7" key="1">
    <citation type="journal article" date="2019" name="Gigascience">
        <title>Whole-genome sequence of the oriental lung fluke Paragonimus westermani.</title>
        <authorList>
            <person name="Oey H."/>
            <person name="Zakrzewski M."/>
            <person name="Narain K."/>
            <person name="Devi K.R."/>
            <person name="Agatsuma T."/>
            <person name="Nawaratna S."/>
            <person name="Gobert G.N."/>
            <person name="Jones M.K."/>
            <person name="Ragan M.A."/>
            <person name="McManus D.P."/>
            <person name="Krause L."/>
        </authorList>
    </citation>
    <scope>NUCLEOTIDE SEQUENCE [LARGE SCALE GENOMIC DNA]</scope>
    <source>
        <strain evidence="6 7">IND2009</strain>
    </source>
</reference>
<evidence type="ECO:0000256" key="2">
    <source>
        <dbReference type="ARBA" id="ARBA00022737"/>
    </source>
</evidence>
<keyword evidence="3" id="KW-0863">Zinc-finger</keyword>
<evidence type="ECO:0000256" key="3">
    <source>
        <dbReference type="ARBA" id="ARBA00022771"/>
    </source>
</evidence>
<evidence type="ECO:0000313" key="7">
    <source>
        <dbReference type="Proteomes" id="UP000324629"/>
    </source>
</evidence>
<sequence length="437" mass="49401">MPAPQSSQLNVSKGQLHRRLKKAIILRFGNTCPFPIGSNNIVNQFRSTWLASYSDVENCANRTETESSDDDDQGLTKTHRDSVTFQPLLTMSNLPSYALVDLLVDFVDFGQTDNFEGECSWQVVGEDLLVVLTEQDVARLVELFPGAPSFELVNGQNCVFHGRCVRCERYLLPGSAFLDHYDTRFYCSNCHQLQEAIIPRDVIFNWDFSVQPVSQTTKSFLLNLHRKPVINLARLNPTLYAVIPDLLTVRQLRRALVLLWHQIARCSAKAASDLRRSIQPLDYMLFTLNNLDVYSIQDLCLVQSGQLAWKLTSAIVNVALVHVHGCTSCRRRALLCDLCEDLHKPIWPHEFASYQWCSTPQCLKVMHVSCLAKERRLSPSLISCFACDVSKSGEGSLTIHDTVNLRCRTCDSLRIDAVPIHKLGHYADPFLSTKIVE</sequence>
<dbReference type="InterPro" id="IPR051366">
    <property type="entry name" value="DEF8"/>
</dbReference>
<keyword evidence="1" id="KW-0479">Metal-binding</keyword>
<dbReference type="AlphaFoldDB" id="A0A5J4NHM7"/>
<feature type="domain" description="Rubicon Homology" evidence="5">
    <location>
        <begin position="180"/>
        <end position="394"/>
    </location>
</feature>
<evidence type="ECO:0000256" key="1">
    <source>
        <dbReference type="ARBA" id="ARBA00022723"/>
    </source>
</evidence>
<dbReference type="InterPro" id="IPR025258">
    <property type="entry name" value="RH_dom"/>
</dbReference>
<dbReference type="PANTHER" id="PTHR12326">
    <property type="entry name" value="PLECKSTRIN HOMOLOGY DOMAIN CONTAINING PROTEIN"/>
    <property type="match status" value="1"/>
</dbReference>
<evidence type="ECO:0000313" key="6">
    <source>
        <dbReference type="EMBL" id="KAA3674944.1"/>
    </source>
</evidence>
<comment type="caution">
    <text evidence="6">The sequence shown here is derived from an EMBL/GenBank/DDBJ whole genome shotgun (WGS) entry which is preliminary data.</text>
</comment>
<dbReference type="Pfam" id="PF13901">
    <property type="entry name" value="RH_dom"/>
    <property type="match status" value="1"/>
</dbReference>
<keyword evidence="7" id="KW-1185">Reference proteome</keyword>
<organism evidence="6 7">
    <name type="scientific">Paragonimus westermani</name>
    <dbReference type="NCBI Taxonomy" id="34504"/>
    <lineage>
        <taxon>Eukaryota</taxon>
        <taxon>Metazoa</taxon>
        <taxon>Spiralia</taxon>
        <taxon>Lophotrochozoa</taxon>
        <taxon>Platyhelminthes</taxon>
        <taxon>Trematoda</taxon>
        <taxon>Digenea</taxon>
        <taxon>Plagiorchiida</taxon>
        <taxon>Troglotremata</taxon>
        <taxon>Troglotrematidae</taxon>
        <taxon>Paragonimus</taxon>
    </lineage>
</organism>
<dbReference type="Proteomes" id="UP000324629">
    <property type="component" value="Unassembled WGS sequence"/>
</dbReference>
<evidence type="ECO:0000259" key="5">
    <source>
        <dbReference type="SMART" id="SM01175"/>
    </source>
</evidence>